<keyword evidence="1" id="KW-0812">Transmembrane</keyword>
<feature type="transmembrane region" description="Helical" evidence="1">
    <location>
        <begin position="141"/>
        <end position="163"/>
    </location>
</feature>
<evidence type="ECO:0000313" key="2">
    <source>
        <dbReference type="EMBL" id="KKZ14335.1"/>
    </source>
</evidence>
<gene>
    <name evidence="2" type="ORF">TH68_05160</name>
</gene>
<feature type="transmembrane region" description="Helical" evidence="1">
    <location>
        <begin position="113"/>
        <end position="129"/>
    </location>
</feature>
<reference evidence="2 3" key="1">
    <citation type="submission" date="2015-01" db="EMBL/GenBank/DDBJ databases">
        <title>Lifestyle Evolution in Cyanobacterial Symbionts of Sponges.</title>
        <authorList>
            <person name="Burgsdorf I."/>
            <person name="Slaby B.M."/>
            <person name="Handley K.M."/>
            <person name="Haber M."/>
            <person name="Blom J."/>
            <person name="Marshall C.W."/>
            <person name="Gilbert J.A."/>
            <person name="Hentschel U."/>
            <person name="Steindler L."/>
        </authorList>
    </citation>
    <scope>NUCLEOTIDE SEQUENCE [LARGE SCALE GENOMIC DNA]</scope>
    <source>
        <strain evidence="2">142</strain>
    </source>
</reference>
<evidence type="ECO:0000256" key="1">
    <source>
        <dbReference type="SAM" id="Phobius"/>
    </source>
</evidence>
<name>A0A6N3X8D5_9SYNE</name>
<organism evidence="2 3">
    <name type="scientific">Candidatus Synechococcus spongiarum 142</name>
    <dbReference type="NCBI Taxonomy" id="1608213"/>
    <lineage>
        <taxon>Bacteria</taxon>
        <taxon>Bacillati</taxon>
        <taxon>Cyanobacteriota</taxon>
        <taxon>Cyanophyceae</taxon>
        <taxon>Synechococcales</taxon>
        <taxon>Synechococcaceae</taxon>
        <taxon>Synechococcus</taxon>
    </lineage>
</organism>
<feature type="transmembrane region" description="Helical" evidence="1">
    <location>
        <begin position="89"/>
        <end position="107"/>
    </location>
</feature>
<keyword evidence="1" id="KW-1133">Transmembrane helix</keyword>
<dbReference type="AlphaFoldDB" id="A0A6N3X8D5"/>
<dbReference type="Proteomes" id="UP000035054">
    <property type="component" value="Unassembled WGS sequence"/>
</dbReference>
<sequence>MMRPTSPCQRLLRCLRTPTVLLVLALLFYFGHLWTLRAANTLLLPLNAANSAQLYWLFIMAQLQCLVLLCTMPGLVVQRLTMPITTSRFVSLLVTLPLGLVVIAGLIRLQALGHGLILAAALLLARLDLMNADVYPPPARAWLVTNLLSLFMVGLGARFGALLPWPPPAALMG</sequence>
<proteinExistence type="predicted"/>
<keyword evidence="1" id="KW-0472">Membrane</keyword>
<dbReference type="EMBL" id="JXUO01000169">
    <property type="protein sequence ID" value="KKZ14335.1"/>
    <property type="molecule type" value="Genomic_DNA"/>
</dbReference>
<protein>
    <submittedName>
        <fullName evidence="2">Uncharacterized protein</fullName>
    </submittedName>
</protein>
<comment type="caution">
    <text evidence="2">The sequence shown here is derived from an EMBL/GenBank/DDBJ whole genome shotgun (WGS) entry which is preliminary data.</text>
</comment>
<accession>A0A6N3X8D5</accession>
<feature type="transmembrane region" description="Helical" evidence="1">
    <location>
        <begin position="54"/>
        <end position="77"/>
    </location>
</feature>
<evidence type="ECO:0000313" key="3">
    <source>
        <dbReference type="Proteomes" id="UP000035054"/>
    </source>
</evidence>